<dbReference type="Proteomes" id="UP000550707">
    <property type="component" value="Unassembled WGS sequence"/>
</dbReference>
<comment type="caution">
    <text evidence="2">The sequence shown here is derived from an EMBL/GenBank/DDBJ whole genome shotgun (WGS) entry which is preliminary data.</text>
</comment>
<evidence type="ECO:0000313" key="3">
    <source>
        <dbReference type="Proteomes" id="UP000550707"/>
    </source>
</evidence>
<sequence>MAQSTFSWPQRTTGLFKRGATIYRRPVSPSQSFSPEIIKKPLGSSPTKDGARGQVPEPARRQGHLERRVWVNRPVWEEPIQRRWISSPMPLVTTQFFSIIFQLEMTPRESHTHSSLTLGFGKHTLSQHPEE</sequence>
<proteinExistence type="predicted"/>
<evidence type="ECO:0000313" key="2">
    <source>
        <dbReference type="EMBL" id="KAF6460440.1"/>
    </source>
</evidence>
<keyword evidence="3" id="KW-1185">Reference proteome</keyword>
<feature type="region of interest" description="Disordered" evidence="1">
    <location>
        <begin position="112"/>
        <end position="131"/>
    </location>
</feature>
<evidence type="ECO:0000256" key="1">
    <source>
        <dbReference type="SAM" id="MobiDB-lite"/>
    </source>
</evidence>
<organism evidence="2 3">
    <name type="scientific">Molossus molossus</name>
    <name type="common">Pallas' mastiff bat</name>
    <name type="synonym">Vespertilio molossus</name>
    <dbReference type="NCBI Taxonomy" id="27622"/>
    <lineage>
        <taxon>Eukaryota</taxon>
        <taxon>Metazoa</taxon>
        <taxon>Chordata</taxon>
        <taxon>Craniata</taxon>
        <taxon>Vertebrata</taxon>
        <taxon>Euteleostomi</taxon>
        <taxon>Mammalia</taxon>
        <taxon>Eutheria</taxon>
        <taxon>Laurasiatheria</taxon>
        <taxon>Chiroptera</taxon>
        <taxon>Yangochiroptera</taxon>
        <taxon>Molossidae</taxon>
        <taxon>Molossus</taxon>
    </lineage>
</organism>
<gene>
    <name evidence="2" type="ORF">HJG59_007182</name>
</gene>
<feature type="region of interest" description="Disordered" evidence="1">
    <location>
        <begin position="26"/>
        <end position="64"/>
    </location>
</feature>
<protein>
    <submittedName>
        <fullName evidence="2">Potassium calcium-activated channel subfamily U member 1</fullName>
    </submittedName>
</protein>
<name>A0A7J8GKH7_MOLMO</name>
<reference evidence="2 3" key="1">
    <citation type="journal article" date="2020" name="Nature">
        <title>Six reference-quality genomes reveal evolution of bat adaptations.</title>
        <authorList>
            <person name="Jebb D."/>
            <person name="Huang Z."/>
            <person name="Pippel M."/>
            <person name="Hughes G.M."/>
            <person name="Lavrichenko K."/>
            <person name="Devanna P."/>
            <person name="Winkler S."/>
            <person name="Jermiin L.S."/>
            <person name="Skirmuntt E.C."/>
            <person name="Katzourakis A."/>
            <person name="Burkitt-Gray L."/>
            <person name="Ray D.A."/>
            <person name="Sullivan K.A.M."/>
            <person name="Roscito J.G."/>
            <person name="Kirilenko B.M."/>
            <person name="Davalos L.M."/>
            <person name="Corthals A.P."/>
            <person name="Power M.L."/>
            <person name="Jones G."/>
            <person name="Ransome R.D."/>
            <person name="Dechmann D.K.N."/>
            <person name="Locatelli A.G."/>
            <person name="Puechmaille S.J."/>
            <person name="Fedrigo O."/>
            <person name="Jarvis E.D."/>
            <person name="Hiller M."/>
            <person name="Vernes S.C."/>
            <person name="Myers E.W."/>
            <person name="Teeling E.C."/>
        </authorList>
    </citation>
    <scope>NUCLEOTIDE SEQUENCE [LARGE SCALE GENOMIC DNA]</scope>
    <source>
        <strain evidence="2">MMolMol1</strain>
        <tissue evidence="2">Muscle</tissue>
    </source>
</reference>
<accession>A0A7J8GKH7</accession>
<dbReference type="AlphaFoldDB" id="A0A7J8GKH7"/>
<dbReference type="EMBL" id="JACASF010000009">
    <property type="protein sequence ID" value="KAF6460440.1"/>
    <property type="molecule type" value="Genomic_DNA"/>
</dbReference>